<dbReference type="GO" id="GO:0005524">
    <property type="term" value="F:ATP binding"/>
    <property type="evidence" value="ECO:0007669"/>
    <property type="project" value="UniProtKB-UniRule"/>
</dbReference>
<evidence type="ECO:0000256" key="8">
    <source>
        <dbReference type="ARBA" id="ARBA00022741"/>
    </source>
</evidence>
<keyword evidence="11 13" id="KW-0443">Lipid metabolism</keyword>
<keyword evidence="7 13" id="KW-0808">Transferase</keyword>
<keyword evidence="14" id="KW-0812">Transmembrane</keyword>
<comment type="function">
    <text evidence="1 13">Transfers the gamma-phosphate of ATP to the 4'-position of a tetraacyldisaccharide 1-phosphate intermediate (termed DS-1-P) to form tetraacyldisaccharide 1,4'-bis-phosphate (lipid IVA).</text>
</comment>
<proteinExistence type="inferred from homology"/>
<dbReference type="UniPathway" id="UPA00359">
    <property type="reaction ID" value="UER00482"/>
</dbReference>
<dbReference type="Pfam" id="PF02606">
    <property type="entry name" value="LpxK"/>
    <property type="match status" value="1"/>
</dbReference>
<dbReference type="OrthoDB" id="9766423at2"/>
<dbReference type="PANTHER" id="PTHR42724:SF1">
    <property type="entry name" value="TETRAACYLDISACCHARIDE 4'-KINASE, MITOCHONDRIAL-RELATED"/>
    <property type="match status" value="1"/>
</dbReference>
<evidence type="ECO:0000313" key="15">
    <source>
        <dbReference type="EMBL" id="SDE87837.1"/>
    </source>
</evidence>
<evidence type="ECO:0000256" key="1">
    <source>
        <dbReference type="ARBA" id="ARBA00002274"/>
    </source>
</evidence>
<dbReference type="SUPFAM" id="SSF52540">
    <property type="entry name" value="P-loop containing nucleoside triphosphate hydrolases"/>
    <property type="match status" value="1"/>
</dbReference>
<dbReference type="HAMAP" id="MF_00409">
    <property type="entry name" value="LpxK"/>
    <property type="match status" value="1"/>
</dbReference>
<dbReference type="PANTHER" id="PTHR42724">
    <property type="entry name" value="TETRAACYLDISACCHARIDE 4'-KINASE"/>
    <property type="match status" value="1"/>
</dbReference>
<evidence type="ECO:0000256" key="2">
    <source>
        <dbReference type="ARBA" id="ARBA00004870"/>
    </source>
</evidence>
<dbReference type="GO" id="GO:0009245">
    <property type="term" value="P:lipid A biosynthetic process"/>
    <property type="evidence" value="ECO:0007669"/>
    <property type="project" value="UniProtKB-UniRule"/>
</dbReference>
<dbReference type="GO" id="GO:0009244">
    <property type="term" value="P:lipopolysaccharide core region biosynthetic process"/>
    <property type="evidence" value="ECO:0007669"/>
    <property type="project" value="TreeGrafter"/>
</dbReference>
<accession>A0A1G7GI77</accession>
<evidence type="ECO:0000256" key="9">
    <source>
        <dbReference type="ARBA" id="ARBA00022777"/>
    </source>
</evidence>
<comment type="similarity">
    <text evidence="13">Belongs to the LpxK family.</text>
</comment>
<reference evidence="15 16" key="1">
    <citation type="submission" date="2016-10" db="EMBL/GenBank/DDBJ databases">
        <authorList>
            <person name="de Groot N.N."/>
        </authorList>
    </citation>
    <scope>NUCLEOTIDE SEQUENCE [LARGE SCALE GENOMIC DNA]</scope>
    <source>
        <strain evidence="15 16">DSM 23421</strain>
    </source>
</reference>
<evidence type="ECO:0000256" key="12">
    <source>
        <dbReference type="ARBA" id="ARBA00029757"/>
    </source>
</evidence>
<keyword evidence="14" id="KW-0472">Membrane</keyword>
<evidence type="ECO:0000256" key="3">
    <source>
        <dbReference type="ARBA" id="ARBA00012071"/>
    </source>
</evidence>
<feature type="binding site" evidence="13">
    <location>
        <begin position="47"/>
        <end position="54"/>
    </location>
    <ligand>
        <name>ATP</name>
        <dbReference type="ChEBI" id="CHEBI:30616"/>
    </ligand>
</feature>
<feature type="transmembrane region" description="Helical" evidence="14">
    <location>
        <begin position="7"/>
        <end position="26"/>
    </location>
</feature>
<evidence type="ECO:0000256" key="4">
    <source>
        <dbReference type="ARBA" id="ARBA00016436"/>
    </source>
</evidence>
<dbReference type="EC" id="2.7.1.130" evidence="3 13"/>
<evidence type="ECO:0000313" key="16">
    <source>
        <dbReference type="Proteomes" id="UP000199109"/>
    </source>
</evidence>
<evidence type="ECO:0000256" key="13">
    <source>
        <dbReference type="HAMAP-Rule" id="MF_00409"/>
    </source>
</evidence>
<dbReference type="EMBL" id="FNAO01000008">
    <property type="protein sequence ID" value="SDE87837.1"/>
    <property type="molecule type" value="Genomic_DNA"/>
</dbReference>
<dbReference type="GO" id="GO:0009029">
    <property type="term" value="F:lipid-A 4'-kinase activity"/>
    <property type="evidence" value="ECO:0007669"/>
    <property type="project" value="UniProtKB-UniRule"/>
</dbReference>
<dbReference type="AlphaFoldDB" id="A0A1G7GI77"/>
<dbReference type="InterPro" id="IPR003758">
    <property type="entry name" value="LpxK"/>
</dbReference>
<dbReference type="Proteomes" id="UP000199109">
    <property type="component" value="Unassembled WGS sequence"/>
</dbReference>
<dbReference type="InterPro" id="IPR027417">
    <property type="entry name" value="P-loop_NTPase"/>
</dbReference>
<keyword evidence="9 13" id="KW-0418">Kinase</keyword>
<evidence type="ECO:0000256" key="11">
    <source>
        <dbReference type="ARBA" id="ARBA00023098"/>
    </source>
</evidence>
<sequence length="335" mass="38168">MEVLRKLLFPISLGYALVVYIRNFLYDVGFFKSKIFEIPTICIGNLSVGGTGKTPMAEFLISLLMDDYKVALLSRGYRRDSKGFVLASNQSTVGDLGDEPYQIFSKFPKIAVAVDADRRNGIKRLQAKVRPDLILLDDAFQHRKVSYGLSLLLTAYDTLYVNDWYLPTGNLRDSKREAKRADLIMVTKCPANLNRADQKRIIQKLNPVPHQQVLFSCLAYGSEVAGDTNEISLDFFRDKQLTLVTGIANPEPLVVYLKEAGLTFDHLLFKDHHSFTKNELRQLRTKELLLTTEKDYVRLKGKVGNLYYLPIEHRFLGKGRKVLEACLEDFMRSNS</sequence>
<dbReference type="STRING" id="641691.SAMN05421636_108156"/>
<dbReference type="GO" id="GO:0005886">
    <property type="term" value="C:plasma membrane"/>
    <property type="evidence" value="ECO:0007669"/>
    <property type="project" value="TreeGrafter"/>
</dbReference>
<keyword evidence="10 13" id="KW-0067">ATP-binding</keyword>
<evidence type="ECO:0000256" key="5">
    <source>
        <dbReference type="ARBA" id="ARBA00022516"/>
    </source>
</evidence>
<keyword evidence="5 13" id="KW-0444">Lipid biosynthesis</keyword>
<dbReference type="RefSeq" id="WP_091871662.1">
    <property type="nucleotide sequence ID" value="NZ_FNAO01000008.1"/>
</dbReference>
<gene>
    <name evidence="13" type="primary">lpxK</name>
    <name evidence="15" type="ORF">SAMN05421636_108156</name>
</gene>
<name>A0A1G7GI77_9FLAO</name>
<evidence type="ECO:0000256" key="6">
    <source>
        <dbReference type="ARBA" id="ARBA00022556"/>
    </source>
</evidence>
<evidence type="ECO:0000256" key="7">
    <source>
        <dbReference type="ARBA" id="ARBA00022679"/>
    </source>
</evidence>
<comment type="catalytic activity">
    <reaction evidence="13">
        <text>a lipid A disaccharide + ATP = a lipid IVA + ADP + H(+)</text>
        <dbReference type="Rhea" id="RHEA:67840"/>
        <dbReference type="ChEBI" id="CHEBI:15378"/>
        <dbReference type="ChEBI" id="CHEBI:30616"/>
        <dbReference type="ChEBI" id="CHEBI:176343"/>
        <dbReference type="ChEBI" id="CHEBI:176425"/>
        <dbReference type="ChEBI" id="CHEBI:456216"/>
        <dbReference type="EC" id="2.7.1.130"/>
    </reaction>
</comment>
<evidence type="ECO:0000256" key="14">
    <source>
        <dbReference type="SAM" id="Phobius"/>
    </source>
</evidence>
<keyword evidence="14" id="KW-1133">Transmembrane helix</keyword>
<keyword evidence="8 13" id="KW-0547">Nucleotide-binding</keyword>
<evidence type="ECO:0000256" key="10">
    <source>
        <dbReference type="ARBA" id="ARBA00022840"/>
    </source>
</evidence>
<protein>
    <recommendedName>
        <fullName evidence="4 13">Tetraacyldisaccharide 4'-kinase</fullName>
        <ecNumber evidence="3 13">2.7.1.130</ecNumber>
    </recommendedName>
    <alternativeName>
        <fullName evidence="12 13">Lipid A 4'-kinase</fullName>
    </alternativeName>
</protein>
<comment type="pathway">
    <text evidence="2 13">Glycolipid biosynthesis; lipid IV(A) biosynthesis; lipid IV(A) from (3R)-3-hydroxytetradecanoyl-[acyl-carrier-protein] and UDP-N-acetyl-alpha-D-glucosamine: step 6/6.</text>
</comment>
<keyword evidence="6 13" id="KW-0441">Lipid A biosynthesis</keyword>
<keyword evidence="16" id="KW-1185">Reference proteome</keyword>
<organism evidence="15 16">
    <name type="scientific">Pricia antarctica</name>
    <dbReference type="NCBI Taxonomy" id="641691"/>
    <lineage>
        <taxon>Bacteria</taxon>
        <taxon>Pseudomonadati</taxon>
        <taxon>Bacteroidota</taxon>
        <taxon>Flavobacteriia</taxon>
        <taxon>Flavobacteriales</taxon>
        <taxon>Flavobacteriaceae</taxon>
        <taxon>Pricia</taxon>
    </lineage>
</organism>
<dbReference type="NCBIfam" id="TIGR00682">
    <property type="entry name" value="lpxK"/>
    <property type="match status" value="1"/>
</dbReference>